<accession>A0A1M7HCX7</accession>
<dbReference type="OrthoDB" id="9781616at2"/>
<protein>
    <submittedName>
        <fullName evidence="1">Uncharacterized conserved protein, DUF1015 family</fullName>
    </submittedName>
</protein>
<gene>
    <name evidence="1" type="ORF">SAMN05444266_107183</name>
</gene>
<dbReference type="EMBL" id="FRBL01000007">
    <property type="protein sequence ID" value="SHM26314.1"/>
    <property type="molecule type" value="Genomic_DNA"/>
</dbReference>
<dbReference type="Pfam" id="PF06245">
    <property type="entry name" value="DUF1015"/>
    <property type="match status" value="1"/>
</dbReference>
<dbReference type="STRING" id="1419482.SAMN05444266_107183"/>
<reference evidence="1 2" key="1">
    <citation type="submission" date="2016-11" db="EMBL/GenBank/DDBJ databases">
        <authorList>
            <person name="Jaros S."/>
            <person name="Januszkiewicz K."/>
            <person name="Wedrychowicz H."/>
        </authorList>
    </citation>
    <scope>NUCLEOTIDE SEQUENCE [LARGE SCALE GENOMIC DNA]</scope>
    <source>
        <strain evidence="1 2">DSM 27406</strain>
    </source>
</reference>
<dbReference type="PANTHER" id="PTHR36454:SF1">
    <property type="entry name" value="DUF1015 DOMAIN-CONTAINING PROTEIN"/>
    <property type="match status" value="1"/>
</dbReference>
<dbReference type="AlphaFoldDB" id="A0A1M7HCX7"/>
<dbReference type="InterPro" id="IPR008323">
    <property type="entry name" value="UCP033563"/>
</dbReference>
<organism evidence="1 2">
    <name type="scientific">Chitinophaga jiangningensis</name>
    <dbReference type="NCBI Taxonomy" id="1419482"/>
    <lineage>
        <taxon>Bacteria</taxon>
        <taxon>Pseudomonadati</taxon>
        <taxon>Bacteroidota</taxon>
        <taxon>Chitinophagia</taxon>
        <taxon>Chitinophagales</taxon>
        <taxon>Chitinophagaceae</taxon>
        <taxon>Chitinophaga</taxon>
    </lineage>
</organism>
<dbReference type="RefSeq" id="WP_073084169.1">
    <property type="nucleotide sequence ID" value="NZ_FRBL01000007.1"/>
</dbReference>
<dbReference type="PANTHER" id="PTHR36454">
    <property type="entry name" value="LMO2823 PROTEIN"/>
    <property type="match status" value="1"/>
</dbReference>
<sequence length="414" mass="46551">MAIIRPFNGLRPKVALAAQVAARPYDVLSAAEAKQEAAGNPYSYYHVSKSEIDLPDDIDTHSQQVYDQAAANLRKFVQDGTLFQEDQPAYYIYKLVMNGRAQTGLVCVSAVADYNNGIIKKHEFTRPDKELDRINHIKTTLAQTGNVFLAYNDVPEVNALIEQWQEQHAPIYDFTASDGISHTVWVVNTPTAVQEITTLFAEKVPATYIADGHHRAASASLVQKELQENGKITSVDNPANYFLTTIFPASQLAIMDYNRVVKDLNGLSKEAFLSNLDYFFNVEEIGHLPQQPTMLHEFTMYLEGRWYRLVAEEGTYTTDPIGVLDVTILSNNILSKYLGIQDQRTDKRIDFIGGIRGLQELVKRVDSGEWKVAFALYPVTIQQLFDIADSGNVMPPKSTWFEPKLRDGLITHLI</sequence>
<evidence type="ECO:0000313" key="1">
    <source>
        <dbReference type="EMBL" id="SHM26314.1"/>
    </source>
</evidence>
<dbReference type="Proteomes" id="UP000184420">
    <property type="component" value="Unassembled WGS sequence"/>
</dbReference>
<name>A0A1M7HCX7_9BACT</name>
<keyword evidence="2" id="KW-1185">Reference proteome</keyword>
<dbReference type="PIRSF" id="PIRSF033563">
    <property type="entry name" value="UCP033563"/>
    <property type="match status" value="1"/>
</dbReference>
<proteinExistence type="predicted"/>
<evidence type="ECO:0000313" key="2">
    <source>
        <dbReference type="Proteomes" id="UP000184420"/>
    </source>
</evidence>